<evidence type="ECO:0000313" key="3">
    <source>
        <dbReference type="Proteomes" id="UP000789831"/>
    </source>
</evidence>
<gene>
    <name evidence="2" type="ORF">AGERDE_LOCUS6064</name>
</gene>
<feature type="compositionally biased region" description="Acidic residues" evidence="1">
    <location>
        <begin position="61"/>
        <end position="72"/>
    </location>
</feature>
<feature type="compositionally biased region" description="Basic residues" evidence="1">
    <location>
        <begin position="78"/>
        <end position="124"/>
    </location>
</feature>
<name>A0A9N9APS6_9GLOM</name>
<protein>
    <submittedName>
        <fullName evidence="2">143_t:CDS:1</fullName>
    </submittedName>
</protein>
<organism evidence="2 3">
    <name type="scientific">Ambispora gerdemannii</name>
    <dbReference type="NCBI Taxonomy" id="144530"/>
    <lineage>
        <taxon>Eukaryota</taxon>
        <taxon>Fungi</taxon>
        <taxon>Fungi incertae sedis</taxon>
        <taxon>Mucoromycota</taxon>
        <taxon>Glomeromycotina</taxon>
        <taxon>Glomeromycetes</taxon>
        <taxon>Archaeosporales</taxon>
        <taxon>Ambisporaceae</taxon>
        <taxon>Ambispora</taxon>
    </lineage>
</organism>
<evidence type="ECO:0000313" key="2">
    <source>
        <dbReference type="EMBL" id="CAG8538456.1"/>
    </source>
</evidence>
<dbReference type="Proteomes" id="UP000789831">
    <property type="component" value="Unassembled WGS sequence"/>
</dbReference>
<dbReference type="EMBL" id="CAJVPL010000895">
    <property type="protein sequence ID" value="CAG8538456.1"/>
    <property type="molecule type" value="Genomic_DNA"/>
</dbReference>
<comment type="caution">
    <text evidence="2">The sequence shown here is derived from an EMBL/GenBank/DDBJ whole genome shotgun (WGS) entry which is preliminary data.</text>
</comment>
<feature type="region of interest" description="Disordered" evidence="1">
    <location>
        <begin position="61"/>
        <end position="124"/>
    </location>
</feature>
<dbReference type="AlphaFoldDB" id="A0A9N9APS6"/>
<proteinExistence type="predicted"/>
<sequence length="124" mass="14608">MTTLSDSNNKIGFVESQAIPNINIDNEIEFVEQSEHPASYPVDDSIQDHDLDSDELELQLLPDETEDTDVSDIESNQRSRRGDRRRGNRRRGDRRRGDRRRGDRRRGDRRRGDRRRGDRRRGGY</sequence>
<accession>A0A9N9APS6</accession>
<evidence type="ECO:0000256" key="1">
    <source>
        <dbReference type="SAM" id="MobiDB-lite"/>
    </source>
</evidence>
<keyword evidence="3" id="KW-1185">Reference proteome</keyword>
<reference evidence="2" key="1">
    <citation type="submission" date="2021-06" db="EMBL/GenBank/DDBJ databases">
        <authorList>
            <person name="Kallberg Y."/>
            <person name="Tangrot J."/>
            <person name="Rosling A."/>
        </authorList>
    </citation>
    <scope>NUCLEOTIDE SEQUENCE</scope>
    <source>
        <strain evidence="2">MT106</strain>
    </source>
</reference>